<accession>A0ABU4JK04</accession>
<dbReference type="RefSeq" id="WP_235630763.1">
    <property type="nucleotide sequence ID" value="NZ_JAMXLT020000025.1"/>
</dbReference>
<comment type="caution">
    <text evidence="1">The sequence shown here is derived from an EMBL/GenBank/DDBJ whole genome shotgun (WGS) entry which is preliminary data.</text>
</comment>
<protein>
    <submittedName>
        <fullName evidence="1">DUF4138 domain-containing protein</fullName>
    </submittedName>
</protein>
<dbReference type="InterPro" id="IPR022298">
    <property type="entry name" value="Conjug_transposon_TraN"/>
</dbReference>
<gene>
    <name evidence="1" type="ORF">NG800_013815</name>
</gene>
<dbReference type="Proteomes" id="UP001204439">
    <property type="component" value="Unassembled WGS sequence"/>
</dbReference>
<dbReference type="Pfam" id="PF13595">
    <property type="entry name" value="DUF4138"/>
    <property type="match status" value="1"/>
</dbReference>
<organism evidence="1 2">
    <name type="scientific">Epilithonimonas ginsengisoli</name>
    <dbReference type="NCBI Taxonomy" id="1245592"/>
    <lineage>
        <taxon>Bacteria</taxon>
        <taxon>Pseudomonadati</taxon>
        <taxon>Bacteroidota</taxon>
        <taxon>Flavobacteriia</taxon>
        <taxon>Flavobacteriales</taxon>
        <taxon>Weeksellaceae</taxon>
        <taxon>Chryseobacterium group</taxon>
        <taxon>Epilithonimonas</taxon>
    </lineage>
</organism>
<keyword evidence="2" id="KW-1185">Reference proteome</keyword>
<sequence length="152" mass="17823">MNKIKSHYLLMIVLMFSLSRLSAQDSILMYQPLEEAKLEPYKMQVTYNKTSHLLFPSRIRYVDLGSDLLIASKAEPVGNVLRIKSAVRDFEEETNFSVITEDGKFYSFDVYYSSYPDVLSYDLLKQQRRMEQHIPRMSCLKTLTETPHLLRN</sequence>
<dbReference type="EMBL" id="JAMXLT020000025">
    <property type="protein sequence ID" value="MDW8549997.1"/>
    <property type="molecule type" value="Genomic_DNA"/>
</dbReference>
<reference evidence="1 2" key="1">
    <citation type="submission" date="2023-11" db="EMBL/GenBank/DDBJ databases">
        <title>First isolation, identification, and characterization of non-pathogenic Epilithonimonas ginsengisoli isolated from diseased farmed rainbow trout (Oncorhynchus mykiss) in Chile.</title>
        <authorList>
            <person name="Miranda C.D."/>
            <person name="Irgang R."/>
            <person name="Concha C."/>
            <person name="Rojas R."/>
            <person name="Avendano R."/>
        </authorList>
    </citation>
    <scope>NUCLEOTIDE SEQUENCE [LARGE SCALE GENOMIC DNA]</scope>
    <source>
        <strain evidence="1 2">FP99</strain>
    </source>
</reference>
<evidence type="ECO:0000313" key="2">
    <source>
        <dbReference type="Proteomes" id="UP001204439"/>
    </source>
</evidence>
<name>A0ABU4JK04_9FLAO</name>
<evidence type="ECO:0000313" key="1">
    <source>
        <dbReference type="EMBL" id="MDW8549997.1"/>
    </source>
</evidence>
<proteinExistence type="predicted"/>